<dbReference type="AlphaFoldDB" id="A0A7N2N1Y9"/>
<dbReference type="InterPro" id="IPR002182">
    <property type="entry name" value="NB-ARC"/>
</dbReference>
<dbReference type="Proteomes" id="UP000594261">
    <property type="component" value="Chromosome 11"/>
</dbReference>
<dbReference type="GO" id="GO:0043531">
    <property type="term" value="F:ADP binding"/>
    <property type="evidence" value="ECO:0007669"/>
    <property type="project" value="InterPro"/>
</dbReference>
<reference evidence="6 7" key="1">
    <citation type="journal article" date="2016" name="G3 (Bethesda)">
        <title>First Draft Assembly and Annotation of the Genome of a California Endemic Oak Quercus lobata Nee (Fagaceae).</title>
        <authorList>
            <person name="Sork V.L."/>
            <person name="Fitz-Gibbon S.T."/>
            <person name="Puiu D."/>
            <person name="Crepeau M."/>
            <person name="Gugger P.F."/>
            <person name="Sherman R."/>
            <person name="Stevens K."/>
            <person name="Langley C.H."/>
            <person name="Pellegrini M."/>
            <person name="Salzberg S.L."/>
        </authorList>
    </citation>
    <scope>NUCLEOTIDE SEQUENCE [LARGE SCALE GENOMIC DNA]</scope>
    <source>
        <strain evidence="6 7">cv. SW786</strain>
    </source>
</reference>
<dbReference type="EMBL" id="LRBV02000011">
    <property type="status" value="NOT_ANNOTATED_CDS"/>
    <property type="molecule type" value="Genomic_DNA"/>
</dbReference>
<evidence type="ECO:0000259" key="5">
    <source>
        <dbReference type="Pfam" id="PF18052"/>
    </source>
</evidence>
<proteinExistence type="predicted"/>
<dbReference type="EnsemblPlants" id="QL11p046103:mrna">
    <property type="protein sequence ID" value="QL11p046103:mrna"/>
    <property type="gene ID" value="QL11p046103"/>
</dbReference>
<accession>A0A7N2N1Y9</accession>
<dbReference type="InterPro" id="IPR038005">
    <property type="entry name" value="RX-like_CC"/>
</dbReference>
<dbReference type="Gramene" id="QL11p046103:mrna">
    <property type="protein sequence ID" value="QL11p046103:mrna"/>
    <property type="gene ID" value="QL11p046103"/>
</dbReference>
<dbReference type="InterPro" id="IPR027417">
    <property type="entry name" value="P-loop_NTPase"/>
</dbReference>
<feature type="domain" description="NB-ARC" evidence="4">
    <location>
        <begin position="181"/>
        <end position="267"/>
    </location>
</feature>
<reference evidence="6" key="2">
    <citation type="submission" date="2021-01" db="UniProtKB">
        <authorList>
            <consortium name="EnsemblPlants"/>
        </authorList>
    </citation>
    <scope>IDENTIFICATION</scope>
</reference>
<evidence type="ECO:0000259" key="4">
    <source>
        <dbReference type="Pfam" id="PF00931"/>
    </source>
</evidence>
<keyword evidence="1" id="KW-0677">Repeat</keyword>
<evidence type="ECO:0000256" key="3">
    <source>
        <dbReference type="ARBA" id="ARBA00022821"/>
    </source>
</evidence>
<evidence type="ECO:0000313" key="6">
    <source>
        <dbReference type="EnsemblPlants" id="QL11p046103:mrna"/>
    </source>
</evidence>
<keyword evidence="2" id="KW-0547">Nucleotide-binding</keyword>
<dbReference type="InParanoid" id="A0A7N2N1Y9"/>
<protein>
    <submittedName>
        <fullName evidence="6">Uncharacterized protein</fullName>
    </submittedName>
</protein>
<dbReference type="PANTHER" id="PTHR19338:SF66">
    <property type="entry name" value="NB-ARC DOMAIN-CONTAINING PROTEIN"/>
    <property type="match status" value="1"/>
</dbReference>
<dbReference type="Pfam" id="PF18052">
    <property type="entry name" value="Rx_N"/>
    <property type="match status" value="1"/>
</dbReference>
<dbReference type="GO" id="GO:0006952">
    <property type="term" value="P:defense response"/>
    <property type="evidence" value="ECO:0007669"/>
    <property type="project" value="UniProtKB-KW"/>
</dbReference>
<organism evidence="6 7">
    <name type="scientific">Quercus lobata</name>
    <name type="common">Valley oak</name>
    <dbReference type="NCBI Taxonomy" id="97700"/>
    <lineage>
        <taxon>Eukaryota</taxon>
        <taxon>Viridiplantae</taxon>
        <taxon>Streptophyta</taxon>
        <taxon>Embryophyta</taxon>
        <taxon>Tracheophyta</taxon>
        <taxon>Spermatophyta</taxon>
        <taxon>Magnoliopsida</taxon>
        <taxon>eudicotyledons</taxon>
        <taxon>Gunneridae</taxon>
        <taxon>Pentapetalae</taxon>
        <taxon>rosids</taxon>
        <taxon>fabids</taxon>
        <taxon>Fagales</taxon>
        <taxon>Fagaceae</taxon>
        <taxon>Quercus</taxon>
    </lineage>
</organism>
<dbReference type="Pfam" id="PF00931">
    <property type="entry name" value="NB-ARC"/>
    <property type="match status" value="1"/>
</dbReference>
<dbReference type="Gene3D" id="3.40.50.300">
    <property type="entry name" value="P-loop containing nucleotide triphosphate hydrolases"/>
    <property type="match status" value="1"/>
</dbReference>
<evidence type="ECO:0000256" key="1">
    <source>
        <dbReference type="ARBA" id="ARBA00022737"/>
    </source>
</evidence>
<dbReference type="CDD" id="cd14798">
    <property type="entry name" value="RX-CC_like"/>
    <property type="match status" value="1"/>
</dbReference>
<name>A0A7N2N1Y9_QUELO</name>
<dbReference type="PRINTS" id="PR00364">
    <property type="entry name" value="DISEASERSIST"/>
</dbReference>
<dbReference type="InterPro" id="IPR041118">
    <property type="entry name" value="Rx_N"/>
</dbReference>
<sequence>MAESVVSGVATRLGNLLEQEARFLYGVSDQVQQLQIEIKRMQCFLREADARQYESEIVMQGVAKMRDLAYDAEDIIATYALKVASNKGGGVQKALKRFPCILGEGITVHQVGSKIADIMVKLSNLRKSFEDSIRESIMQGRGPSSLNETQRDQRETYPHPERIVVGLEDDTNKLVVFLLKEEGVASICDQRDDIRNLNNAILVEKIRQVQLEEKCMVILDDIWKIEDWNILREIFPMETANSKILLTSRNKDLALYVDPRDSIMKTTMEKLGKEMIGYCGGLPLAVIVLGGLLVAKQTEEWEDVLGHVKSYLYEQPDLRLTKITNIPSTEESKAHIGKIRRLAINLESGDNCLEGIKFNKYPYLRSLLYFVPRDNDLYLKESYFKKIRNLAIIHGQFEVLGDTRFAGTRIWYEATKCI</sequence>
<evidence type="ECO:0000256" key="2">
    <source>
        <dbReference type="ARBA" id="ARBA00022741"/>
    </source>
</evidence>
<keyword evidence="7" id="KW-1185">Reference proteome</keyword>
<evidence type="ECO:0000313" key="7">
    <source>
        <dbReference type="Proteomes" id="UP000594261"/>
    </source>
</evidence>
<keyword evidence="3" id="KW-0611">Plant defense</keyword>
<dbReference type="PANTHER" id="PTHR19338">
    <property type="entry name" value="TRANSLOCASE OF INNER MITOCHONDRIAL MEMBRANE 13 HOMOLOG"/>
    <property type="match status" value="1"/>
</dbReference>
<feature type="domain" description="Disease resistance N-terminal" evidence="5">
    <location>
        <begin position="5"/>
        <end position="87"/>
    </location>
</feature>
<dbReference type="SUPFAM" id="SSF52540">
    <property type="entry name" value="P-loop containing nucleoside triphosphate hydrolases"/>
    <property type="match status" value="1"/>
</dbReference>
<dbReference type="Gene3D" id="1.20.5.4130">
    <property type="match status" value="1"/>
</dbReference>